<name>A0A0F7L2E1_9VIRU</name>
<reference evidence="1" key="2">
    <citation type="submission" date="2015-03" db="EMBL/GenBank/DDBJ databases">
        <authorList>
            <person name="Chow C.-E.T."/>
            <person name="Winget D.M."/>
            <person name="White R.A.III."/>
            <person name="Hallam S.J."/>
            <person name="Suttle C.A."/>
        </authorList>
    </citation>
    <scope>NUCLEOTIDE SEQUENCE</scope>
    <source>
        <strain evidence="1">Anoxic2_1</strain>
    </source>
</reference>
<protein>
    <submittedName>
        <fullName evidence="1">Uncharacterized protein</fullName>
    </submittedName>
</protein>
<sequence>MRYPYRACRCSWCRFLSCCSLRRSLCRRRTTRRCSPQCCPPRAASRLPVYRPLLPGRE</sequence>
<reference evidence="1" key="1">
    <citation type="journal article" date="2015" name="Front. Microbiol.">
        <title>Combining genomic sequencing methods to explore viral diversity and reveal potential virus-host interactions.</title>
        <authorList>
            <person name="Chow C.E."/>
            <person name="Winget D.M."/>
            <person name="White R.A.III."/>
            <person name="Hallam S.J."/>
            <person name="Suttle C.A."/>
        </authorList>
    </citation>
    <scope>NUCLEOTIDE SEQUENCE</scope>
    <source>
        <strain evidence="1">Anoxic2_1</strain>
    </source>
</reference>
<evidence type="ECO:0000313" key="1">
    <source>
        <dbReference type="EMBL" id="AKH46724.1"/>
    </source>
</evidence>
<accession>A0A0F7L2E1</accession>
<organism evidence="1">
    <name type="scientific">uncultured marine virus</name>
    <dbReference type="NCBI Taxonomy" id="186617"/>
    <lineage>
        <taxon>Viruses</taxon>
        <taxon>environmental samples</taxon>
    </lineage>
</organism>
<proteinExistence type="predicted"/>
<dbReference type="EMBL" id="KR029585">
    <property type="protein sequence ID" value="AKH46724.1"/>
    <property type="molecule type" value="Genomic_DNA"/>
</dbReference>